<feature type="transmembrane region" description="Helical" evidence="5">
    <location>
        <begin position="186"/>
        <end position="207"/>
    </location>
</feature>
<comment type="subcellular location">
    <subcellularLocation>
        <location evidence="1">Membrane</location>
        <topology evidence="1">Multi-pass membrane protein</topology>
    </subcellularLocation>
</comment>
<dbReference type="Pfam" id="PF04893">
    <property type="entry name" value="Yip1"/>
    <property type="match status" value="1"/>
</dbReference>
<comment type="caution">
    <text evidence="7">The sequence shown here is derived from an EMBL/GenBank/DDBJ whole genome shotgun (WGS) entry which is preliminary data.</text>
</comment>
<evidence type="ECO:0000256" key="5">
    <source>
        <dbReference type="SAM" id="Phobius"/>
    </source>
</evidence>
<dbReference type="AlphaFoldDB" id="A0A0A3IEP7"/>
<reference evidence="7 8" key="1">
    <citation type="submission" date="2014-02" db="EMBL/GenBank/DDBJ databases">
        <title>Draft genome sequence of Lysinibacillus odysseyi NBRC 100172.</title>
        <authorList>
            <person name="Zhang F."/>
            <person name="Wang G."/>
            <person name="Zhang L."/>
        </authorList>
    </citation>
    <scope>NUCLEOTIDE SEQUENCE [LARGE SCALE GENOMIC DNA]</scope>
    <source>
        <strain evidence="7 8">NBRC 100172</strain>
    </source>
</reference>
<dbReference type="EMBL" id="JPVP01000058">
    <property type="protein sequence ID" value="KGR83214.1"/>
    <property type="molecule type" value="Genomic_DNA"/>
</dbReference>
<organism evidence="7 8">
    <name type="scientific">Lysinibacillus odysseyi 34hs-1 = NBRC 100172</name>
    <dbReference type="NCBI Taxonomy" id="1220589"/>
    <lineage>
        <taxon>Bacteria</taxon>
        <taxon>Bacillati</taxon>
        <taxon>Bacillota</taxon>
        <taxon>Bacilli</taxon>
        <taxon>Bacillales</taxon>
        <taxon>Bacillaceae</taxon>
        <taxon>Lysinibacillus</taxon>
    </lineage>
</organism>
<name>A0A0A3IEP7_9BACI</name>
<dbReference type="Proteomes" id="UP000030437">
    <property type="component" value="Unassembled WGS sequence"/>
</dbReference>
<feature type="transmembrane region" description="Helical" evidence="5">
    <location>
        <begin position="68"/>
        <end position="95"/>
    </location>
</feature>
<evidence type="ECO:0000256" key="2">
    <source>
        <dbReference type="ARBA" id="ARBA00022692"/>
    </source>
</evidence>
<evidence type="ECO:0000259" key="6">
    <source>
        <dbReference type="Pfam" id="PF04893"/>
    </source>
</evidence>
<dbReference type="eggNOG" id="ENOG5032R3R">
    <property type="taxonomic scope" value="Bacteria"/>
</dbReference>
<feature type="domain" description="Yip1" evidence="6">
    <location>
        <begin position="17"/>
        <end position="203"/>
    </location>
</feature>
<feature type="transmembrane region" description="Helical" evidence="5">
    <location>
        <begin position="149"/>
        <end position="174"/>
    </location>
</feature>
<evidence type="ECO:0000313" key="7">
    <source>
        <dbReference type="EMBL" id="KGR83214.1"/>
    </source>
</evidence>
<keyword evidence="4 5" id="KW-0472">Membrane</keyword>
<feature type="transmembrane region" description="Helical" evidence="5">
    <location>
        <begin position="107"/>
        <end position="129"/>
    </location>
</feature>
<keyword evidence="8" id="KW-1185">Reference proteome</keyword>
<dbReference type="GO" id="GO:0016020">
    <property type="term" value="C:membrane"/>
    <property type="evidence" value="ECO:0007669"/>
    <property type="project" value="UniProtKB-SubCell"/>
</dbReference>
<feature type="transmembrane region" description="Helical" evidence="5">
    <location>
        <begin position="37"/>
        <end position="56"/>
    </location>
</feature>
<evidence type="ECO:0000256" key="4">
    <source>
        <dbReference type="ARBA" id="ARBA00023136"/>
    </source>
</evidence>
<protein>
    <recommendedName>
        <fullName evidence="6">Yip1 domain-containing protein</fullName>
    </recommendedName>
</protein>
<sequence length="208" mass="23084">MTAQQPLSIDDRQPILSIVTKPRETIRYTLEQKDFSYALYVGAIGGFAGGAVSLAGTPYQPEFSLGEIVFSTFITGIMYFMISNLIVAFLLSMIGSAMKGKGNFKSLFQALCLTMIPYIWILPMILFWMQLSPASFFYMEGMTGTLGEVVLSYIGLFIIVLATIWTFVLTIIAISETHRFSKWKAFFTFLLASLVSGVIGAIVLLFLL</sequence>
<keyword evidence="2 5" id="KW-0812">Transmembrane</keyword>
<keyword evidence="3 5" id="KW-1133">Transmembrane helix</keyword>
<gene>
    <name evidence="7" type="ORF">CD32_15300</name>
</gene>
<dbReference type="InterPro" id="IPR006977">
    <property type="entry name" value="Yip1_dom"/>
</dbReference>
<evidence type="ECO:0000313" key="8">
    <source>
        <dbReference type="Proteomes" id="UP000030437"/>
    </source>
</evidence>
<evidence type="ECO:0000256" key="1">
    <source>
        <dbReference type="ARBA" id="ARBA00004141"/>
    </source>
</evidence>
<evidence type="ECO:0000256" key="3">
    <source>
        <dbReference type="ARBA" id="ARBA00022989"/>
    </source>
</evidence>
<dbReference type="RefSeq" id="WP_036156192.1">
    <property type="nucleotide sequence ID" value="NZ_AVCX01000003.1"/>
</dbReference>
<accession>A0A0A3IEP7</accession>
<dbReference type="STRING" id="1220589.CD32_15300"/>
<proteinExistence type="predicted"/>